<sequence length="65" mass="7769">TVFLVSSCFSDIILSKFFRYSSLNGGREIREDDKFRAKDELQKLVDKYNDKIEDMVERKKKEIMD</sequence>
<dbReference type="Gene3D" id="1.10.132.20">
    <property type="entry name" value="Ribosome-recycling factor"/>
    <property type="match status" value="1"/>
</dbReference>
<organism evidence="2">
    <name type="scientific">marine sediment metagenome</name>
    <dbReference type="NCBI Taxonomy" id="412755"/>
    <lineage>
        <taxon>unclassified sequences</taxon>
        <taxon>metagenomes</taxon>
        <taxon>ecological metagenomes</taxon>
    </lineage>
</organism>
<dbReference type="EMBL" id="BART01026491">
    <property type="protein sequence ID" value="GAG97531.1"/>
    <property type="molecule type" value="Genomic_DNA"/>
</dbReference>
<name>X1DM98_9ZZZZ</name>
<gene>
    <name evidence="2" type="ORF">S01H4_47235</name>
</gene>
<comment type="caution">
    <text evidence="2">The sequence shown here is derived from an EMBL/GenBank/DDBJ whole genome shotgun (WGS) entry which is preliminary data.</text>
</comment>
<accession>X1DM98</accession>
<protein>
    <recommendedName>
        <fullName evidence="1">Ribosome recycling factor domain-containing protein</fullName>
    </recommendedName>
</protein>
<dbReference type="SUPFAM" id="SSF55194">
    <property type="entry name" value="Ribosome recycling factor, RRF"/>
    <property type="match status" value="1"/>
</dbReference>
<dbReference type="InterPro" id="IPR023584">
    <property type="entry name" value="Ribosome_recyc_fac_dom"/>
</dbReference>
<dbReference type="Pfam" id="PF01765">
    <property type="entry name" value="RRF"/>
    <property type="match status" value="1"/>
</dbReference>
<feature type="domain" description="Ribosome recycling factor" evidence="1">
    <location>
        <begin position="25"/>
        <end position="64"/>
    </location>
</feature>
<evidence type="ECO:0000259" key="1">
    <source>
        <dbReference type="Pfam" id="PF01765"/>
    </source>
</evidence>
<evidence type="ECO:0000313" key="2">
    <source>
        <dbReference type="EMBL" id="GAG97531.1"/>
    </source>
</evidence>
<proteinExistence type="predicted"/>
<feature type="non-terminal residue" evidence="2">
    <location>
        <position position="1"/>
    </location>
</feature>
<dbReference type="InterPro" id="IPR036191">
    <property type="entry name" value="RRF_sf"/>
</dbReference>
<reference evidence="2" key="1">
    <citation type="journal article" date="2014" name="Front. Microbiol.">
        <title>High frequency of phylogenetically diverse reductive dehalogenase-homologous genes in deep subseafloor sedimentary metagenomes.</title>
        <authorList>
            <person name="Kawai M."/>
            <person name="Futagami T."/>
            <person name="Toyoda A."/>
            <person name="Takaki Y."/>
            <person name="Nishi S."/>
            <person name="Hori S."/>
            <person name="Arai W."/>
            <person name="Tsubouchi T."/>
            <person name="Morono Y."/>
            <person name="Uchiyama I."/>
            <person name="Ito T."/>
            <person name="Fujiyama A."/>
            <person name="Inagaki F."/>
            <person name="Takami H."/>
        </authorList>
    </citation>
    <scope>NUCLEOTIDE SEQUENCE</scope>
    <source>
        <strain evidence="2">Expedition CK06-06</strain>
    </source>
</reference>
<dbReference type="AlphaFoldDB" id="X1DM98"/>